<dbReference type="GO" id="GO:0006099">
    <property type="term" value="P:tricarboxylic acid cycle"/>
    <property type="evidence" value="ECO:0007669"/>
    <property type="project" value="UniProtKB-UniRule"/>
</dbReference>
<feature type="binding site" evidence="4 7">
    <location>
        <begin position="13"/>
        <end position="18"/>
    </location>
    <ligand>
        <name>NAD(+)</name>
        <dbReference type="ChEBI" id="CHEBI:57540"/>
    </ligand>
</feature>
<feature type="binding site" evidence="4 7">
    <location>
        <position position="100"/>
    </location>
    <ligand>
        <name>NAD(+)</name>
        <dbReference type="ChEBI" id="CHEBI:57540"/>
    </ligand>
</feature>
<evidence type="ECO:0000256" key="1">
    <source>
        <dbReference type="ARBA" id="ARBA00022532"/>
    </source>
</evidence>
<accession>A0A518ESN8</accession>
<dbReference type="PRINTS" id="PR00086">
    <property type="entry name" value="LLDHDRGNASE"/>
</dbReference>
<dbReference type="AlphaFoldDB" id="A0A518ESN8"/>
<dbReference type="GO" id="GO:0006089">
    <property type="term" value="P:lactate metabolic process"/>
    <property type="evidence" value="ECO:0007669"/>
    <property type="project" value="TreeGrafter"/>
</dbReference>
<feature type="binding site" evidence="4 6">
    <location>
        <position position="156"/>
    </location>
    <ligand>
        <name>substrate</name>
    </ligand>
</feature>
<feature type="active site" description="Proton acceptor" evidence="4 5">
    <location>
        <position position="180"/>
    </location>
</feature>
<comment type="similarity">
    <text evidence="4">Belongs to the LDH/MDH superfamily. MDH type 3 family.</text>
</comment>
<feature type="binding site" evidence="4 6">
    <location>
        <position position="93"/>
    </location>
    <ligand>
        <name>substrate</name>
    </ligand>
</feature>
<keyword evidence="11" id="KW-1185">Reference proteome</keyword>
<comment type="catalytic activity">
    <reaction evidence="4">
        <text>(S)-malate + NAD(+) = oxaloacetate + NADH + H(+)</text>
        <dbReference type="Rhea" id="RHEA:21432"/>
        <dbReference type="ChEBI" id="CHEBI:15378"/>
        <dbReference type="ChEBI" id="CHEBI:15589"/>
        <dbReference type="ChEBI" id="CHEBI:16452"/>
        <dbReference type="ChEBI" id="CHEBI:57540"/>
        <dbReference type="ChEBI" id="CHEBI:57945"/>
        <dbReference type="EC" id="1.1.1.37"/>
    </reaction>
</comment>
<dbReference type="Gene3D" id="3.90.110.10">
    <property type="entry name" value="Lactate dehydrogenase/glycoside hydrolase, family 4, C-terminal"/>
    <property type="match status" value="1"/>
</dbReference>
<feature type="domain" description="Lactate/malate dehydrogenase C-terminal" evidence="9">
    <location>
        <begin position="152"/>
        <end position="305"/>
    </location>
</feature>
<dbReference type="Proteomes" id="UP000320390">
    <property type="component" value="Chromosome"/>
</dbReference>
<dbReference type="CDD" id="cd01339">
    <property type="entry name" value="LDH-like_MDH"/>
    <property type="match status" value="1"/>
</dbReference>
<dbReference type="NCBIfam" id="TIGR01763">
    <property type="entry name" value="MalateDH_bact"/>
    <property type="match status" value="1"/>
</dbReference>
<reference evidence="10 11" key="1">
    <citation type="submission" date="2019-02" db="EMBL/GenBank/DDBJ databases">
        <title>Deep-cultivation of Planctomycetes and their phenomic and genomic characterization uncovers novel biology.</title>
        <authorList>
            <person name="Wiegand S."/>
            <person name="Jogler M."/>
            <person name="Boedeker C."/>
            <person name="Pinto D."/>
            <person name="Vollmers J."/>
            <person name="Rivas-Marin E."/>
            <person name="Kohn T."/>
            <person name="Peeters S.H."/>
            <person name="Heuer A."/>
            <person name="Rast P."/>
            <person name="Oberbeckmann S."/>
            <person name="Bunk B."/>
            <person name="Jeske O."/>
            <person name="Meyerdierks A."/>
            <person name="Storesund J.E."/>
            <person name="Kallscheuer N."/>
            <person name="Luecker S."/>
            <person name="Lage O.M."/>
            <person name="Pohl T."/>
            <person name="Merkel B.J."/>
            <person name="Hornburger P."/>
            <person name="Mueller R.-W."/>
            <person name="Bruemmer F."/>
            <person name="Labrenz M."/>
            <person name="Spormann A.M."/>
            <person name="Op den Camp H."/>
            <person name="Overmann J."/>
            <person name="Amann R."/>
            <person name="Jetten M.S.M."/>
            <person name="Mascher T."/>
            <person name="Medema M.H."/>
            <person name="Devos D.P."/>
            <person name="Kaster A.-K."/>
            <person name="Ovreas L."/>
            <person name="Rohde M."/>
            <person name="Galperin M.Y."/>
            <person name="Jogler C."/>
        </authorList>
    </citation>
    <scope>NUCLEOTIDE SEQUENCE [LARGE SCALE GENOMIC DNA]</scope>
    <source>
        <strain evidence="10 11">Poly30</strain>
    </source>
</reference>
<dbReference type="Gene3D" id="3.40.50.720">
    <property type="entry name" value="NAD(P)-binding Rossmann-like Domain"/>
    <property type="match status" value="1"/>
</dbReference>
<dbReference type="SUPFAM" id="SSF51735">
    <property type="entry name" value="NAD(P)-binding Rossmann-fold domains"/>
    <property type="match status" value="1"/>
</dbReference>
<feature type="domain" description="Lactate/malate dehydrogenase N-terminal" evidence="8">
    <location>
        <begin position="8"/>
        <end position="147"/>
    </location>
</feature>
<dbReference type="PANTHER" id="PTHR43128:SF16">
    <property type="entry name" value="L-LACTATE DEHYDROGENASE"/>
    <property type="match status" value="1"/>
</dbReference>
<evidence type="ECO:0000256" key="5">
    <source>
        <dbReference type="PIRSR" id="PIRSR000102-1"/>
    </source>
</evidence>
<keyword evidence="2 4" id="KW-0560">Oxidoreductase</keyword>
<proteinExistence type="inferred from homology"/>
<dbReference type="InterPro" id="IPR001236">
    <property type="entry name" value="Lactate/malate_DH_N"/>
</dbReference>
<dbReference type="NCBIfam" id="NF004863">
    <property type="entry name" value="PRK06223.1"/>
    <property type="match status" value="1"/>
</dbReference>
<dbReference type="EMBL" id="CP036434">
    <property type="protein sequence ID" value="QDV07099.1"/>
    <property type="molecule type" value="Genomic_DNA"/>
</dbReference>
<dbReference type="InterPro" id="IPR015955">
    <property type="entry name" value="Lactate_DH/Glyco_Ohase_4_C"/>
</dbReference>
<evidence type="ECO:0000313" key="11">
    <source>
        <dbReference type="Proteomes" id="UP000320390"/>
    </source>
</evidence>
<dbReference type="SUPFAM" id="SSF56327">
    <property type="entry name" value="LDH C-terminal domain-like"/>
    <property type="match status" value="1"/>
</dbReference>
<feature type="binding site" evidence="4 7">
    <location>
        <position position="38"/>
    </location>
    <ligand>
        <name>NAD(+)</name>
        <dbReference type="ChEBI" id="CHEBI:57540"/>
    </ligand>
</feature>
<dbReference type="InterPro" id="IPR011275">
    <property type="entry name" value="Malate_DH_type3"/>
</dbReference>
<name>A0A518ESN8_9BACT</name>
<feature type="binding site" evidence="4 7">
    <location>
        <begin position="123"/>
        <end position="125"/>
    </location>
    <ligand>
        <name>NAD(+)</name>
        <dbReference type="ChEBI" id="CHEBI:57540"/>
    </ligand>
</feature>
<evidence type="ECO:0000256" key="2">
    <source>
        <dbReference type="ARBA" id="ARBA00023002"/>
    </source>
</evidence>
<sequence length="317" mass="33381">MTAISTPKLTVVGAGYVGATCAHLAALKNLAPEICLIDIAEGRPQGIALDMNQSAAIECFSSRVVGTNDPRDTYGSDVFIVTAGLPRKPGMSRSDLLEVNGNVMKSVAEYIRAGSPEAIVIVVTNPLDSMVTLMRHSLGFPARRVIGMAGVLDAARYSWFLSEAMGTAVQDVDAMVMGAHGDSMVPMAERCTVNGIGVLDLLDRDAIEAMGERTKGGGGEIVKLLKTGSAWFAPASGAVAMAGSILRDEKRMLPCACLLNGEYGIENLYMGVPAILGASGVERIVELPLRTESRALLQKTAGAIHEDVLAMRDLGLF</sequence>
<evidence type="ECO:0000256" key="7">
    <source>
        <dbReference type="PIRSR" id="PIRSR000102-3"/>
    </source>
</evidence>
<evidence type="ECO:0000256" key="4">
    <source>
        <dbReference type="HAMAP-Rule" id="MF_00487"/>
    </source>
</evidence>
<dbReference type="InterPro" id="IPR001557">
    <property type="entry name" value="L-lactate/malate_DH"/>
</dbReference>
<dbReference type="GO" id="GO:0030060">
    <property type="term" value="F:L-malate dehydrogenase (NAD+) activity"/>
    <property type="evidence" value="ECO:0007669"/>
    <property type="project" value="UniProtKB-UniRule"/>
</dbReference>
<dbReference type="PANTHER" id="PTHR43128">
    <property type="entry name" value="L-2-HYDROXYCARBOXYLATE DEHYDROGENASE (NAD(P)(+))"/>
    <property type="match status" value="1"/>
</dbReference>
<keyword evidence="1 4" id="KW-0816">Tricarboxylic acid cycle</keyword>
<feature type="binding site" evidence="4 6">
    <location>
        <position position="87"/>
    </location>
    <ligand>
        <name>substrate</name>
    </ligand>
</feature>
<feature type="binding site" evidence="4 6">
    <location>
        <position position="125"/>
    </location>
    <ligand>
        <name>substrate</name>
    </ligand>
</feature>
<evidence type="ECO:0000259" key="8">
    <source>
        <dbReference type="Pfam" id="PF00056"/>
    </source>
</evidence>
<dbReference type="InterPro" id="IPR036291">
    <property type="entry name" value="NAD(P)-bd_dom_sf"/>
</dbReference>
<comment type="function">
    <text evidence="4">Catalyzes the reversible oxidation of malate to oxaloacetate.</text>
</comment>
<dbReference type="InterPro" id="IPR022383">
    <property type="entry name" value="Lactate/malate_DH_C"/>
</dbReference>
<dbReference type="HAMAP" id="MF_00487">
    <property type="entry name" value="Malate_dehydrog_3"/>
    <property type="match status" value="1"/>
</dbReference>
<dbReference type="Pfam" id="PF02866">
    <property type="entry name" value="Ldh_1_C"/>
    <property type="match status" value="1"/>
</dbReference>
<evidence type="ECO:0000256" key="6">
    <source>
        <dbReference type="PIRSR" id="PIRSR000102-2"/>
    </source>
</evidence>
<keyword evidence="3 4" id="KW-0520">NAD</keyword>
<dbReference type="GO" id="GO:0004459">
    <property type="term" value="F:L-lactate dehydrogenase (NAD+) activity"/>
    <property type="evidence" value="ECO:0007669"/>
    <property type="project" value="TreeGrafter"/>
</dbReference>
<protein>
    <recommendedName>
        <fullName evidence="4">Malate dehydrogenase</fullName>
        <ecNumber evidence="4">1.1.1.37</ecNumber>
    </recommendedName>
</protein>
<organism evidence="10 11">
    <name type="scientific">Saltatorellus ferox</name>
    <dbReference type="NCBI Taxonomy" id="2528018"/>
    <lineage>
        <taxon>Bacteria</taxon>
        <taxon>Pseudomonadati</taxon>
        <taxon>Planctomycetota</taxon>
        <taxon>Planctomycetia</taxon>
        <taxon>Planctomycetia incertae sedis</taxon>
        <taxon>Saltatorellus</taxon>
    </lineage>
</organism>
<dbReference type="Pfam" id="PF00056">
    <property type="entry name" value="Ldh_1_N"/>
    <property type="match status" value="1"/>
</dbReference>
<dbReference type="FunFam" id="3.40.50.720:FF:000018">
    <property type="entry name" value="Malate dehydrogenase"/>
    <property type="match status" value="1"/>
</dbReference>
<evidence type="ECO:0000259" key="9">
    <source>
        <dbReference type="Pfam" id="PF02866"/>
    </source>
</evidence>
<dbReference type="EC" id="1.1.1.37" evidence="4"/>
<evidence type="ECO:0000313" key="10">
    <source>
        <dbReference type="EMBL" id="QDV07099.1"/>
    </source>
</evidence>
<gene>
    <name evidence="10" type="primary">mdh_2</name>
    <name evidence="4" type="synonym">mdh</name>
    <name evidence="10" type="ORF">Poly30_26180</name>
</gene>
<evidence type="ECO:0000256" key="3">
    <source>
        <dbReference type="ARBA" id="ARBA00023027"/>
    </source>
</evidence>
<dbReference type="PIRSF" id="PIRSF000102">
    <property type="entry name" value="Lac_mal_DH"/>
    <property type="match status" value="1"/>
</dbReference>